<dbReference type="Pfam" id="PF00512">
    <property type="entry name" value="HisKA"/>
    <property type="match status" value="1"/>
</dbReference>
<evidence type="ECO:0000256" key="2">
    <source>
        <dbReference type="PROSITE-ProRule" id="PRU00169"/>
    </source>
</evidence>
<comment type="caution">
    <text evidence="6">The sequence shown here is derived from an EMBL/GenBank/DDBJ whole genome shotgun (WGS) entry which is preliminary data.</text>
</comment>
<feature type="region of interest" description="Disordered" evidence="3">
    <location>
        <begin position="788"/>
        <end position="816"/>
    </location>
</feature>
<feature type="domain" description="Histidine kinase" evidence="4">
    <location>
        <begin position="503"/>
        <end position="754"/>
    </location>
</feature>
<keyword evidence="7" id="KW-1185">Reference proteome</keyword>
<dbReference type="SUPFAM" id="SSF52172">
    <property type="entry name" value="CheY-like"/>
    <property type="match status" value="1"/>
</dbReference>
<dbReference type="SUPFAM" id="SSF47384">
    <property type="entry name" value="Homodimeric domain of signal transducing histidine kinase"/>
    <property type="match status" value="1"/>
</dbReference>
<dbReference type="InterPro" id="IPR003661">
    <property type="entry name" value="HisK_dim/P_dom"/>
</dbReference>
<dbReference type="Gene3D" id="3.40.50.2300">
    <property type="match status" value="1"/>
</dbReference>
<dbReference type="Gene3D" id="3.30.450.20">
    <property type="entry name" value="PAS domain"/>
    <property type="match status" value="2"/>
</dbReference>
<dbReference type="Pfam" id="PF00072">
    <property type="entry name" value="Response_reg"/>
    <property type="match status" value="1"/>
</dbReference>
<dbReference type="GO" id="GO:0000155">
    <property type="term" value="F:phosphorelay sensor kinase activity"/>
    <property type="evidence" value="ECO:0007669"/>
    <property type="project" value="InterPro"/>
</dbReference>
<dbReference type="CDD" id="cd17546">
    <property type="entry name" value="REC_hyHK_CKI1_RcsC-like"/>
    <property type="match status" value="1"/>
</dbReference>
<dbReference type="PROSITE" id="PS50110">
    <property type="entry name" value="RESPONSE_REGULATORY"/>
    <property type="match status" value="1"/>
</dbReference>
<feature type="modified residue" description="4-aspartylphosphate" evidence="2">
    <location>
        <position position="890"/>
    </location>
</feature>
<dbReference type="Pfam" id="PF02518">
    <property type="entry name" value="HATPase_c"/>
    <property type="match status" value="1"/>
</dbReference>
<sequence>MNESVVVPVSSDDWAALLPDTDHARLFRSTNWSATDLGPLSTWPFELRLYTIQAFGDVNPVNIWWGPGLTAIYNDAYVPFTGDRHPASLGANFNNIFAEVAHLIQPLFDQARATRKATILAEMPLTLRRTLVNEETWFDATLVPVVSHDGLVAGIYNTAHEKTRQKLTDRRSHMLNQISTPSTHFTSTTVYTHIADCLATNNYDIPFALLYAVQTESADGNHELELRASVGLSLTHPTKVDDGDAMLPFLRSVEQKPMTASFYDDFGGIDWGSVEWRGHQEPPQVFSVIPITGAERPHGYIVVGSNPHRPIDDDYTNFVSDLQRHITTAIVASISVEESLIRNARLEAQLAERERQVRYMAQHADICMMQLGPNGTLAWANERYHTVVSPGKENMPKETFIPSDQIFDGDVMPAKEAWQQVLSGERVNAKELRLQRKYVPPVGAAVHSTILLSAFPYMEYNEVKSVMACMTDVSQLKWAESWQAQLAEDAKEAKRQQSEFTDSISHEIRNPLSAILQLADDISRCCDAPLPTMKDCMDRLAETVEAAQTIVICAKHQKRIVDDVLTLSRLDMGSITLKPTSSRPQDLVQETLRIFEAEAKANSIFLNSTQEPSLAKYIAHQQVMCDWLRVSQVLINLISNAMKFTKAFPNQVSWASHRTPTHEDKITGKQWGDGTRVFLTFSVEDTGPGMTAKEMTRIFKRFQQASAKTSIQYGGSGLGLFISHDLIKKQGGQIGAISTPGKGSAFVFYVIGRLTTGPSLSPAAAQVSGSTQHLSNGINSLNASAIKSPEAISTPSPTTQPTKPKLKTRTTQPPPQSNLHLLLVEDNQINQQILRRQLQKAGCTVHVANHGLEALAVLRTSSLWRPNSSTSNNSAPPTSSLPHIDAILMDWEMPIMDGLTCTSEIRRLEAEGMFTVHPEVIAVTANARPEQVRTATEAGVDWLVPKPFTVAQILEVVNTRLKARKEGK</sequence>
<dbReference type="InterPro" id="IPR005467">
    <property type="entry name" value="His_kinase_dom"/>
</dbReference>
<name>A0AAN7YCZ2_9EURO</name>
<dbReference type="SMART" id="SM00448">
    <property type="entry name" value="REC"/>
    <property type="match status" value="1"/>
</dbReference>
<feature type="domain" description="Response regulatory" evidence="5">
    <location>
        <begin position="820"/>
        <end position="961"/>
    </location>
</feature>
<dbReference type="PRINTS" id="PR00344">
    <property type="entry name" value="BCTRLSENSOR"/>
</dbReference>
<organism evidence="6 7">
    <name type="scientific">Lithohypha guttulata</name>
    <dbReference type="NCBI Taxonomy" id="1690604"/>
    <lineage>
        <taxon>Eukaryota</taxon>
        <taxon>Fungi</taxon>
        <taxon>Dikarya</taxon>
        <taxon>Ascomycota</taxon>
        <taxon>Pezizomycotina</taxon>
        <taxon>Eurotiomycetes</taxon>
        <taxon>Chaetothyriomycetidae</taxon>
        <taxon>Chaetothyriales</taxon>
        <taxon>Trichomeriaceae</taxon>
        <taxon>Lithohypha</taxon>
    </lineage>
</organism>
<dbReference type="SMART" id="SM00387">
    <property type="entry name" value="HATPase_c"/>
    <property type="match status" value="1"/>
</dbReference>
<dbReference type="InterPro" id="IPR036097">
    <property type="entry name" value="HisK_dim/P_sf"/>
</dbReference>
<evidence type="ECO:0000259" key="5">
    <source>
        <dbReference type="PROSITE" id="PS50110"/>
    </source>
</evidence>
<dbReference type="AlphaFoldDB" id="A0AAN7YCZ2"/>
<dbReference type="PANTHER" id="PTHR43719:SF31">
    <property type="entry name" value="HISTIDINE KINASE"/>
    <property type="match status" value="1"/>
</dbReference>
<evidence type="ECO:0000256" key="3">
    <source>
        <dbReference type="SAM" id="MobiDB-lite"/>
    </source>
</evidence>
<keyword evidence="1 2" id="KW-0597">Phosphoprotein</keyword>
<dbReference type="InterPro" id="IPR036890">
    <property type="entry name" value="HATPase_C_sf"/>
</dbReference>
<accession>A0AAN7YCZ2</accession>
<dbReference type="InterPro" id="IPR004358">
    <property type="entry name" value="Sig_transdc_His_kin-like_C"/>
</dbReference>
<dbReference type="SUPFAM" id="SSF55785">
    <property type="entry name" value="PYP-like sensor domain (PAS domain)"/>
    <property type="match status" value="1"/>
</dbReference>
<dbReference type="SMART" id="SM00388">
    <property type="entry name" value="HisKA"/>
    <property type="match status" value="1"/>
</dbReference>
<dbReference type="InterPro" id="IPR003594">
    <property type="entry name" value="HATPase_dom"/>
</dbReference>
<evidence type="ECO:0000259" key="4">
    <source>
        <dbReference type="PROSITE" id="PS50109"/>
    </source>
</evidence>
<dbReference type="PANTHER" id="PTHR43719">
    <property type="entry name" value="TWO-COMPONENT HISTIDINE KINASE"/>
    <property type="match status" value="1"/>
</dbReference>
<dbReference type="InterPro" id="IPR001789">
    <property type="entry name" value="Sig_transdc_resp-reg_receiver"/>
</dbReference>
<feature type="compositionally biased region" description="Low complexity" evidence="3">
    <location>
        <begin position="794"/>
        <end position="803"/>
    </location>
</feature>
<evidence type="ECO:0000256" key="1">
    <source>
        <dbReference type="ARBA" id="ARBA00022553"/>
    </source>
</evidence>
<reference evidence="6 7" key="1">
    <citation type="submission" date="2023-08" db="EMBL/GenBank/DDBJ databases">
        <title>Black Yeasts Isolated from many extreme environments.</title>
        <authorList>
            <person name="Coleine C."/>
            <person name="Stajich J.E."/>
            <person name="Selbmann L."/>
        </authorList>
    </citation>
    <scope>NUCLEOTIDE SEQUENCE [LARGE SCALE GENOMIC DNA]</scope>
    <source>
        <strain evidence="6 7">CCFEE 5910</strain>
    </source>
</reference>
<dbReference type="Gene3D" id="3.30.565.10">
    <property type="entry name" value="Histidine kinase-like ATPase, C-terminal domain"/>
    <property type="match status" value="1"/>
</dbReference>
<dbReference type="InterPro" id="IPR035965">
    <property type="entry name" value="PAS-like_dom_sf"/>
</dbReference>
<dbReference type="Gene3D" id="1.10.287.130">
    <property type="match status" value="1"/>
</dbReference>
<protein>
    <recommendedName>
        <fullName evidence="8">Histidine kinase</fullName>
    </recommendedName>
</protein>
<dbReference type="PROSITE" id="PS50109">
    <property type="entry name" value="HIS_KIN"/>
    <property type="match status" value="1"/>
</dbReference>
<dbReference type="InterPro" id="IPR050956">
    <property type="entry name" value="2C_system_His_kinase"/>
</dbReference>
<evidence type="ECO:0008006" key="8">
    <source>
        <dbReference type="Google" id="ProtNLM"/>
    </source>
</evidence>
<evidence type="ECO:0000313" key="6">
    <source>
        <dbReference type="EMBL" id="KAK5081186.1"/>
    </source>
</evidence>
<gene>
    <name evidence="6" type="ORF">LTR05_007980</name>
</gene>
<dbReference type="CDD" id="cd00082">
    <property type="entry name" value="HisKA"/>
    <property type="match status" value="1"/>
</dbReference>
<proteinExistence type="predicted"/>
<dbReference type="InterPro" id="IPR011006">
    <property type="entry name" value="CheY-like_superfamily"/>
</dbReference>
<dbReference type="SUPFAM" id="SSF55874">
    <property type="entry name" value="ATPase domain of HSP90 chaperone/DNA topoisomerase II/histidine kinase"/>
    <property type="match status" value="1"/>
</dbReference>
<evidence type="ECO:0000313" key="7">
    <source>
        <dbReference type="Proteomes" id="UP001309876"/>
    </source>
</evidence>
<dbReference type="Proteomes" id="UP001309876">
    <property type="component" value="Unassembled WGS sequence"/>
</dbReference>
<dbReference type="EMBL" id="JAVRRJ010000010">
    <property type="protein sequence ID" value="KAK5081186.1"/>
    <property type="molecule type" value="Genomic_DNA"/>
</dbReference>